<reference evidence="1 2" key="1">
    <citation type="submission" date="2018-01" db="EMBL/GenBank/DDBJ databases">
        <authorList>
            <person name="Gaut B.S."/>
            <person name="Morton B.R."/>
            <person name="Clegg M.T."/>
            <person name="Duvall M.R."/>
        </authorList>
    </citation>
    <scope>NUCLEOTIDE SEQUENCE [LARGE SCALE GENOMIC DNA]</scope>
    <source>
        <strain evidence="1">GP69</strain>
    </source>
</reference>
<evidence type="ECO:0000313" key="2">
    <source>
        <dbReference type="Proteomes" id="UP000236311"/>
    </source>
</evidence>
<dbReference type="Proteomes" id="UP000236311">
    <property type="component" value="Unassembled WGS sequence"/>
</dbReference>
<evidence type="ECO:0000313" key="1">
    <source>
        <dbReference type="EMBL" id="SOY27795.1"/>
    </source>
</evidence>
<organism evidence="1 2">
    <name type="scientific">Acetatifactor muris</name>
    <dbReference type="NCBI Taxonomy" id="879566"/>
    <lineage>
        <taxon>Bacteria</taxon>
        <taxon>Bacillati</taxon>
        <taxon>Bacillota</taxon>
        <taxon>Clostridia</taxon>
        <taxon>Lachnospirales</taxon>
        <taxon>Lachnospiraceae</taxon>
        <taxon>Acetatifactor</taxon>
    </lineage>
</organism>
<dbReference type="EMBL" id="OFSM01000002">
    <property type="protein sequence ID" value="SOY27795.1"/>
    <property type="molecule type" value="Genomic_DNA"/>
</dbReference>
<protein>
    <submittedName>
        <fullName evidence="1">Uncharacterized protein</fullName>
    </submittedName>
</protein>
<sequence>MALGRNEAMKKELRSARLKQRTAKPGEVYAFYVEMLGKYGVCQILAVDGKSICYVLLDYLECDLPGEDILERLQPYHRESFRYHHQMIKTGIENTPVPRDYRYIGQCGLKSSPVWDSYSWKWPAGEDYCYEERWKSFDEKARSAYKKYVNSGDFVSVHGRMFRKNTGGLRDDLYQCLTEKDTLEEFPCITYAEVRGYSGKLVNLLSTAPLLRTLRLQKAGVEVLDLGKTCLDNLELDMSGIRKLVLPKDTRFLKLYGKIRPELQIDDSLCSGKLTLEISLKKALLQRYGLQKNRVPRLCLTDIKELDMRQAAEQFPEAEYLNISGAPGTVTHMQEAGKLSGLRNLYCKELFGYDERDMEALEGLRELRELDFDSVPKGAGLYLKKHWKGKLDRLSVTHLRDEGWLRDNLENPLRHWDGNEFIPEAAYRSARKCYKDTKKLLTEAMGRAADRKEIEEIVRRYTGYFNKLNDRYEEFVETEEREDIFMAMQRLYEECILQGEYGQADENAAPVTLSEIWHVMDEVRENW</sequence>
<dbReference type="OrthoDB" id="6556030at2"/>
<gene>
    <name evidence="1" type="ORF">AMURIS_00500</name>
</gene>
<name>A0A2K4ZBF4_9FIRM</name>
<keyword evidence="2" id="KW-1185">Reference proteome</keyword>
<accession>A0A2K4ZBF4</accession>
<dbReference type="RefSeq" id="WP_146039954.1">
    <property type="nucleotide sequence ID" value="NZ_OFSM01000002.1"/>
</dbReference>
<proteinExistence type="predicted"/>
<dbReference type="AlphaFoldDB" id="A0A2K4ZBF4"/>